<evidence type="ECO:0000256" key="3">
    <source>
        <dbReference type="ARBA" id="ARBA00009865"/>
    </source>
</evidence>
<proteinExistence type="inferred from homology"/>
<dbReference type="PIRSF" id="PIRSF026534">
    <property type="entry name" value="Endo_alpha-L-arabinosidase"/>
    <property type="match status" value="1"/>
</dbReference>
<dbReference type="EC" id="3.2.1.99" evidence="4 7"/>
<dbReference type="STRING" id="1447875.A0A2B7XVE8"/>
<evidence type="ECO:0000256" key="5">
    <source>
        <dbReference type="ARBA" id="ARBA00022801"/>
    </source>
</evidence>
<evidence type="ECO:0000256" key="8">
    <source>
        <dbReference type="PIRSR" id="PIRSR606710-1"/>
    </source>
</evidence>
<feature type="active site" description="Proton donor" evidence="8">
    <location>
        <position position="220"/>
    </location>
</feature>
<feature type="signal peptide" evidence="10">
    <location>
        <begin position="1"/>
        <end position="16"/>
    </location>
</feature>
<dbReference type="SUPFAM" id="SSF75005">
    <property type="entry name" value="Arabinanase/levansucrase/invertase"/>
    <property type="match status" value="1"/>
</dbReference>
<evidence type="ECO:0000256" key="1">
    <source>
        <dbReference type="ARBA" id="ARBA00000375"/>
    </source>
</evidence>
<evidence type="ECO:0000256" key="9">
    <source>
        <dbReference type="PIRSR" id="PIRSR606710-2"/>
    </source>
</evidence>
<dbReference type="InterPro" id="IPR050727">
    <property type="entry name" value="GH43_arabinanases"/>
</dbReference>
<evidence type="ECO:0000256" key="2">
    <source>
        <dbReference type="ARBA" id="ARBA00004834"/>
    </source>
</evidence>
<dbReference type="AlphaFoldDB" id="A0A2B7XVE8"/>
<dbReference type="GO" id="GO:0031222">
    <property type="term" value="P:arabinan catabolic process"/>
    <property type="evidence" value="ECO:0007669"/>
    <property type="project" value="UniProtKB-UniPathway"/>
</dbReference>
<sequence length="383" mass="42809">MRLLSLLVAAASLCAAAPKKPEVKPAVEPKFPRPNEAKVYAHDPNVIYDGGYYHLFKGGVHVSWWRAKELDGKWEDMGHLLEGDSIIPNKQNATRPWAPSVIKYGDTYYCYYTLSGRGKRDSAIGVATTDKLEKGKYWKDHGAVVQSGTGAGSGIFPFTEANTIDGSIYIDKDQAYLIFGSFFGGIWQVPLSKDMKSLKDPKKPGAVKLAHTGEKRSDIEGAFMTHNDGYYYLWFSRGECCHFEDDLSPTFGGKDAEPYSIRVARSKKVTGPFEDHDGKKTTEGGGHKVYATNHDNEVFAPGGLGVINGRDGKPDILYYHYFNAKVSLKHAEARLGYSTLRYVKGWPIVNKPEKKKGELLFSALLTQFFIVTRTWIFNMFIFL</sequence>
<accession>A0A2B7XVE8</accession>
<dbReference type="PANTHER" id="PTHR43301:SF5">
    <property type="entry name" value="ARABINAN ENDO-1,5-ALPHA-L-ARABINOSIDASE D-RELATED"/>
    <property type="match status" value="1"/>
</dbReference>
<dbReference type="GO" id="GO:0046558">
    <property type="term" value="F:arabinan endo-1,5-alpha-L-arabinosidase activity"/>
    <property type="evidence" value="ECO:0007669"/>
    <property type="project" value="UniProtKB-EC"/>
</dbReference>
<comment type="similarity">
    <text evidence="3 7">Belongs to the glycosyl hydrolase 43 family.</text>
</comment>
<dbReference type="InterPro" id="IPR016840">
    <property type="entry name" value="Glyco_hydro_43_endo_a_Ara-ase"/>
</dbReference>
<feature type="site" description="Important for catalytic activity, responsible for pKa modulation of the active site Glu and correct orientation of both the proton donor and substrate" evidence="9">
    <location>
        <position position="165"/>
    </location>
</feature>
<protein>
    <recommendedName>
        <fullName evidence="4 7">Arabinan endo-1,5-alpha-L-arabinosidase</fullName>
        <ecNumber evidence="4 7">3.2.1.99</ecNumber>
    </recommendedName>
</protein>
<evidence type="ECO:0000313" key="11">
    <source>
        <dbReference type="EMBL" id="PGH12990.1"/>
    </source>
</evidence>
<name>A0A2B7XVE8_9EURO</name>
<feature type="chain" id="PRO_5012315602" description="Arabinan endo-1,5-alpha-L-arabinosidase" evidence="10">
    <location>
        <begin position="17"/>
        <end position="383"/>
    </location>
</feature>
<gene>
    <name evidence="11" type="ORF">AJ79_03963</name>
</gene>
<keyword evidence="5 7" id="KW-0378">Hydrolase</keyword>
<evidence type="ECO:0000256" key="4">
    <source>
        <dbReference type="ARBA" id="ARBA00012586"/>
    </source>
</evidence>
<dbReference type="PANTHER" id="PTHR43301">
    <property type="entry name" value="ARABINAN ENDO-1,5-ALPHA-L-ARABINOSIDASE"/>
    <property type="match status" value="1"/>
</dbReference>
<dbReference type="InterPro" id="IPR006710">
    <property type="entry name" value="Glyco_hydro_43"/>
</dbReference>
<comment type="caution">
    <text evidence="11">The sequence shown here is derived from an EMBL/GenBank/DDBJ whole genome shotgun (WGS) entry which is preliminary data.</text>
</comment>
<dbReference type="Pfam" id="PF04616">
    <property type="entry name" value="Glyco_hydro_43"/>
    <property type="match status" value="1"/>
</dbReference>
<comment type="pathway">
    <text evidence="2 7">Glycan metabolism; L-arabinan degradation.</text>
</comment>
<organism evidence="11 12">
    <name type="scientific">Helicocarpus griseus UAMH5409</name>
    <dbReference type="NCBI Taxonomy" id="1447875"/>
    <lineage>
        <taxon>Eukaryota</taxon>
        <taxon>Fungi</taxon>
        <taxon>Dikarya</taxon>
        <taxon>Ascomycota</taxon>
        <taxon>Pezizomycotina</taxon>
        <taxon>Eurotiomycetes</taxon>
        <taxon>Eurotiomycetidae</taxon>
        <taxon>Onygenales</taxon>
        <taxon>Ajellomycetaceae</taxon>
        <taxon>Helicocarpus</taxon>
    </lineage>
</organism>
<dbReference type="UniPathway" id="UPA00667"/>
<evidence type="ECO:0000256" key="10">
    <source>
        <dbReference type="SAM" id="SignalP"/>
    </source>
</evidence>
<keyword evidence="12" id="KW-1185">Reference proteome</keyword>
<dbReference type="Proteomes" id="UP000223968">
    <property type="component" value="Unassembled WGS sequence"/>
</dbReference>
<evidence type="ECO:0000256" key="7">
    <source>
        <dbReference type="PIRNR" id="PIRNR026534"/>
    </source>
</evidence>
<dbReference type="EMBL" id="PDNB01000051">
    <property type="protein sequence ID" value="PGH12990.1"/>
    <property type="molecule type" value="Genomic_DNA"/>
</dbReference>
<dbReference type="Gene3D" id="2.115.10.20">
    <property type="entry name" value="Glycosyl hydrolase domain, family 43"/>
    <property type="match status" value="1"/>
</dbReference>
<dbReference type="OrthoDB" id="195678at2759"/>
<evidence type="ECO:0000313" key="12">
    <source>
        <dbReference type="Proteomes" id="UP000223968"/>
    </source>
</evidence>
<reference evidence="11 12" key="1">
    <citation type="submission" date="2017-10" db="EMBL/GenBank/DDBJ databases">
        <title>Comparative genomics in systemic dimorphic fungi from Ajellomycetaceae.</title>
        <authorList>
            <person name="Munoz J.F."/>
            <person name="Mcewen J.G."/>
            <person name="Clay O.K."/>
            <person name="Cuomo C.A."/>
        </authorList>
    </citation>
    <scope>NUCLEOTIDE SEQUENCE [LARGE SCALE GENOMIC DNA]</scope>
    <source>
        <strain evidence="11 12">UAMH5409</strain>
    </source>
</reference>
<keyword evidence="6 7" id="KW-0326">Glycosidase</keyword>
<dbReference type="InterPro" id="IPR023296">
    <property type="entry name" value="Glyco_hydro_beta-prop_sf"/>
</dbReference>
<comment type="catalytic activity">
    <reaction evidence="1 7">
        <text>Endohydrolysis of (1-&gt;5)-alpha-arabinofuranosidic linkages in (1-&gt;5)-arabinans.</text>
        <dbReference type="EC" id="3.2.1.99"/>
    </reaction>
</comment>
<keyword evidence="10" id="KW-0732">Signal</keyword>
<evidence type="ECO:0000256" key="6">
    <source>
        <dbReference type="ARBA" id="ARBA00023295"/>
    </source>
</evidence>
<feature type="active site" description="Proton acceptor" evidence="8">
    <location>
        <position position="43"/>
    </location>
</feature>